<accession>A0ABW5ABK3</accession>
<keyword evidence="2" id="KW-1185">Reference proteome</keyword>
<dbReference type="EMBL" id="JBHUIX010000018">
    <property type="protein sequence ID" value="MFD2175687.1"/>
    <property type="molecule type" value="Genomic_DNA"/>
</dbReference>
<dbReference type="Gene3D" id="2.40.30.20">
    <property type="match status" value="1"/>
</dbReference>
<protein>
    <submittedName>
        <fullName evidence="1">Uncharacterized protein</fullName>
    </submittedName>
</protein>
<comment type="caution">
    <text evidence="1">The sequence shown here is derived from an EMBL/GenBank/DDBJ whole genome shotgun (WGS) entry which is preliminary data.</text>
</comment>
<evidence type="ECO:0000313" key="2">
    <source>
        <dbReference type="Proteomes" id="UP001597413"/>
    </source>
</evidence>
<dbReference type="RefSeq" id="WP_377392971.1">
    <property type="nucleotide sequence ID" value="NZ_JBHUIX010000018.1"/>
</dbReference>
<dbReference type="Proteomes" id="UP001597413">
    <property type="component" value="Unassembled WGS sequence"/>
</dbReference>
<proteinExistence type="predicted"/>
<name>A0ABW5ABK3_9RHOB</name>
<organism evidence="1 2">
    <name type="scientific">Rhodobacter lacus</name>
    <dbReference type="NCBI Taxonomy" id="1641972"/>
    <lineage>
        <taxon>Bacteria</taxon>
        <taxon>Pseudomonadati</taxon>
        <taxon>Pseudomonadota</taxon>
        <taxon>Alphaproteobacteria</taxon>
        <taxon>Rhodobacterales</taxon>
        <taxon>Rhodobacter group</taxon>
        <taxon>Rhodobacter</taxon>
    </lineage>
</organism>
<reference evidence="2" key="1">
    <citation type="journal article" date="2019" name="Int. J. Syst. Evol. Microbiol.">
        <title>The Global Catalogue of Microorganisms (GCM) 10K type strain sequencing project: providing services to taxonomists for standard genome sequencing and annotation.</title>
        <authorList>
            <consortium name="The Broad Institute Genomics Platform"/>
            <consortium name="The Broad Institute Genome Sequencing Center for Infectious Disease"/>
            <person name="Wu L."/>
            <person name="Ma J."/>
        </authorList>
    </citation>
    <scope>NUCLEOTIDE SEQUENCE [LARGE SCALE GENOMIC DNA]</scope>
    <source>
        <strain evidence="2">CCUG 55131</strain>
    </source>
</reference>
<evidence type="ECO:0000313" key="1">
    <source>
        <dbReference type="EMBL" id="MFD2175687.1"/>
    </source>
</evidence>
<dbReference type="InterPro" id="IPR023366">
    <property type="entry name" value="ATP_synth_asu-like_sf"/>
</dbReference>
<gene>
    <name evidence="1" type="ORF">ACFSM0_16455</name>
</gene>
<sequence length="798" mass="86622">MKLHYPVYDFRKGRLGPGMNARQDTKAYSSSVAEAQNMMVLADGRLMRRWGTFARAALAEGTRIEEWVFADGDETSFLLCFSPGVLKILDGTLIERASFTDQPWTAETTKYLQFSANRDTGVITDATFRTKFLKLDTETGAFTLTDFAFDQATNETAVYAPFFAFADEDMQIYATIFTSAGYSSGYANHVATALGIPATLFDLAAGTGILSTDDKFFKPGHVGSVLKIRDGQAKILSVESPKTATIQVLADIGFQLDTNPFYFTKNSSIVEVFAPKHNLRVGDYVFFAGVDQDDGTYRVLSCAPRSSYGGEDVPAPYSGAACYTVKRILDDSSFQIDVSVAYRTASAFDAEAKIFTTGPLTKWNMTAIAPNFDASSETKAAGGTSVVMFVFQGMRGVSEPAFSDVRGWPQAGCFHESRLWLGGTASLPDAVWGSRAFKFSDFDTADGEAADAVALYGIGQQSRVRHIVSGFDLAILTDRDEIYLPGSVDSPITQSTARAVVPTSFGSSYTKPQRFDGSIIYSDIYGRNLRDFSAKDRTTEYTAPPISIAVPDWVRQPFESAVFKGSANEVTPYAIFCNSDGTALVMHSAREDDAMGFMLWSLKNGSFKSFAGLGGRLFAVAERKGATFLLEFATDFATTQDFAETLSGAASTDWASEIFAGETLSIHSGGRVFSDVELDTAGAFSTQEALDAVTIGDAAPWSMDFHPPVLMTGMGPKMGKIVRLVSAEVYWSETATGKIAGRPILSPLDNPIFEAPTPVDEWRQYFIGEWGRAPALHLEGAEHGTVGVRSVVMNGYLR</sequence>